<organism evidence="8 9">
    <name type="scientific">Aedes aegypti</name>
    <name type="common">Yellowfever mosquito</name>
    <name type="synonym">Culex aegypti</name>
    <dbReference type="NCBI Taxonomy" id="7159"/>
    <lineage>
        <taxon>Eukaryota</taxon>
        <taxon>Metazoa</taxon>
        <taxon>Ecdysozoa</taxon>
        <taxon>Arthropoda</taxon>
        <taxon>Hexapoda</taxon>
        <taxon>Insecta</taxon>
        <taxon>Pterygota</taxon>
        <taxon>Neoptera</taxon>
        <taxon>Endopterygota</taxon>
        <taxon>Diptera</taxon>
        <taxon>Nematocera</taxon>
        <taxon>Culicoidea</taxon>
        <taxon>Culicidae</taxon>
        <taxon>Culicinae</taxon>
        <taxon>Aedini</taxon>
        <taxon>Aedes</taxon>
        <taxon>Stegomyia</taxon>
    </lineage>
</organism>
<evidence type="ECO:0000313" key="8">
    <source>
        <dbReference type="EnsemblMetazoa" id="AAEL008005-PC"/>
    </source>
</evidence>
<keyword evidence="4" id="KW-0862">Zinc</keyword>
<dbReference type="GO" id="GO:0000785">
    <property type="term" value="C:chromatin"/>
    <property type="evidence" value="ECO:0007669"/>
    <property type="project" value="TreeGrafter"/>
</dbReference>
<dbReference type="AlphaFoldDB" id="A0A6I8TFL4"/>
<dbReference type="PROSITE" id="PS50157">
    <property type="entry name" value="ZINC_FINGER_C2H2_2"/>
    <property type="match status" value="6"/>
</dbReference>
<feature type="region of interest" description="Disordered" evidence="6">
    <location>
        <begin position="43"/>
        <end position="114"/>
    </location>
</feature>
<protein>
    <recommendedName>
        <fullName evidence="7">C2H2-type domain-containing protein</fullName>
    </recommendedName>
</protein>
<name>A0A6I8TFL4_AEDAE</name>
<dbReference type="OrthoDB" id="6145499at2759"/>
<dbReference type="FunCoup" id="A0A6I8TFL4">
    <property type="interactions" value="269"/>
</dbReference>
<evidence type="ECO:0000256" key="6">
    <source>
        <dbReference type="SAM" id="MobiDB-lite"/>
    </source>
</evidence>
<dbReference type="FunFam" id="3.30.160.60:FF:000072">
    <property type="entry name" value="zinc finger protein 143 isoform X1"/>
    <property type="match status" value="2"/>
</dbReference>
<feature type="compositionally biased region" description="Basic and acidic residues" evidence="6">
    <location>
        <begin position="63"/>
        <end position="72"/>
    </location>
</feature>
<feature type="compositionally biased region" description="Low complexity" evidence="6">
    <location>
        <begin position="73"/>
        <end position="86"/>
    </location>
</feature>
<feature type="compositionally biased region" description="Low complexity" evidence="6">
    <location>
        <begin position="605"/>
        <end position="624"/>
    </location>
</feature>
<dbReference type="GO" id="GO:0000978">
    <property type="term" value="F:RNA polymerase II cis-regulatory region sequence-specific DNA binding"/>
    <property type="evidence" value="ECO:0007669"/>
    <property type="project" value="TreeGrafter"/>
</dbReference>
<dbReference type="GO" id="GO:0000981">
    <property type="term" value="F:DNA-binding transcription factor activity, RNA polymerase II-specific"/>
    <property type="evidence" value="ECO:0007669"/>
    <property type="project" value="TreeGrafter"/>
</dbReference>
<feature type="domain" description="C2H2-type" evidence="7">
    <location>
        <begin position="284"/>
        <end position="313"/>
    </location>
</feature>
<feature type="region of interest" description="Disordered" evidence="6">
    <location>
        <begin position="604"/>
        <end position="624"/>
    </location>
</feature>
<feature type="domain" description="C2H2-type" evidence="7">
    <location>
        <begin position="226"/>
        <end position="253"/>
    </location>
</feature>
<reference evidence="8" key="2">
    <citation type="submission" date="2020-05" db="UniProtKB">
        <authorList>
            <consortium name="EnsemblMetazoa"/>
        </authorList>
    </citation>
    <scope>IDENTIFICATION</scope>
    <source>
        <strain evidence="8">LVP_AGWG</strain>
    </source>
</reference>
<dbReference type="FunFam" id="3.30.160.60:FF:000446">
    <property type="entry name" value="Zinc finger protein"/>
    <property type="match status" value="1"/>
</dbReference>
<feature type="domain" description="C2H2-type" evidence="7">
    <location>
        <begin position="137"/>
        <end position="166"/>
    </location>
</feature>
<keyword evidence="5" id="KW-0539">Nucleus</keyword>
<dbReference type="EnsemblMetazoa" id="AAEL008005-RC">
    <property type="protein sequence ID" value="AAEL008005-PC"/>
    <property type="gene ID" value="AAEL008005"/>
</dbReference>
<dbReference type="InterPro" id="IPR036236">
    <property type="entry name" value="Znf_C2H2_sf"/>
</dbReference>
<evidence type="ECO:0000313" key="9">
    <source>
        <dbReference type="Proteomes" id="UP000008820"/>
    </source>
</evidence>
<accession>A0A6I8TFL4</accession>
<proteinExistence type="predicted"/>
<dbReference type="InParanoid" id="A0A6I8TFL4"/>
<evidence type="ECO:0000256" key="4">
    <source>
        <dbReference type="ARBA" id="ARBA00022833"/>
    </source>
</evidence>
<dbReference type="InterPro" id="IPR013087">
    <property type="entry name" value="Znf_C2H2_type"/>
</dbReference>
<evidence type="ECO:0000256" key="3">
    <source>
        <dbReference type="ARBA" id="ARBA00022771"/>
    </source>
</evidence>
<dbReference type="FunFam" id="3.30.160.60:FF:000397">
    <property type="entry name" value="Metal regulatory transcription factor 1"/>
    <property type="match status" value="1"/>
</dbReference>
<dbReference type="GO" id="GO:0008270">
    <property type="term" value="F:zinc ion binding"/>
    <property type="evidence" value="ECO:0007669"/>
    <property type="project" value="UniProtKB-KW"/>
</dbReference>
<feature type="compositionally biased region" description="Low complexity" evidence="6">
    <location>
        <begin position="578"/>
        <end position="588"/>
    </location>
</feature>
<dbReference type="Pfam" id="PF00096">
    <property type="entry name" value="zf-C2H2"/>
    <property type="match status" value="4"/>
</dbReference>
<dbReference type="GO" id="GO:0031519">
    <property type="term" value="C:PcG protein complex"/>
    <property type="evidence" value="ECO:0007669"/>
    <property type="project" value="TreeGrafter"/>
</dbReference>
<feature type="domain" description="C2H2-type" evidence="7">
    <location>
        <begin position="254"/>
        <end position="283"/>
    </location>
</feature>
<dbReference type="Proteomes" id="UP000008820">
    <property type="component" value="Chromosome 2"/>
</dbReference>
<feature type="region of interest" description="Disordered" evidence="6">
    <location>
        <begin position="346"/>
        <end position="373"/>
    </location>
</feature>
<gene>
    <name evidence="8" type="primary">5569896</name>
</gene>
<feature type="compositionally biased region" description="Basic residues" evidence="6">
    <location>
        <begin position="301"/>
        <end position="321"/>
    </location>
</feature>
<keyword evidence="3" id="KW-0863">Zinc-finger</keyword>
<dbReference type="SUPFAM" id="SSF57667">
    <property type="entry name" value="beta-beta-alpha zinc fingers"/>
    <property type="match status" value="4"/>
</dbReference>
<keyword evidence="9" id="KW-1185">Reference proteome</keyword>
<dbReference type="PANTHER" id="PTHR14003:SF23">
    <property type="entry name" value="ZINC FINGER PROTEIN 143"/>
    <property type="match status" value="1"/>
</dbReference>
<dbReference type="PANTHER" id="PTHR14003">
    <property type="entry name" value="TRANSCRIPTIONAL REPRESSOR PROTEIN YY"/>
    <property type="match status" value="1"/>
</dbReference>
<keyword evidence="1" id="KW-0479">Metal-binding</keyword>
<evidence type="ECO:0000259" key="7">
    <source>
        <dbReference type="PROSITE" id="PS50157"/>
    </source>
</evidence>
<dbReference type="SMART" id="SM00355">
    <property type="entry name" value="ZnF_C2H2"/>
    <property type="match status" value="6"/>
</dbReference>
<dbReference type="PROSITE" id="PS00028">
    <property type="entry name" value="ZINC_FINGER_C2H2_1"/>
    <property type="match status" value="6"/>
</dbReference>
<sequence>MSYQITLQDCINDNTFDIDAFERAIQQQVPQFFQSLAEENPQFGSLDLIPSGGGGRANSAQSHSKDDQEHQSSETGSGSSSSSENSILVEFEKIDEQEDGGNYENNTLNEEGESSHATITIEDFSFQGPDNQVLARYRCNYGSCNRSYSTVGNLRTHMKTHRGEYKFKCTEDGCTKAFLTSYSQKIHIRVHTKIKPYVCAESSCRKAFNTRYRLRAHERLHNGETFNCEICSKFFTTLSDLKKHSRVHTQERPYKCKEDKCGKAFTASHHLKTHIRTHSGERPFSCSVSECHKAFSTPHSLKSHTKTHEKPKKKLSKSARKQKKLAQAIIKPDQSIIKEEILPPLEDPVVDSNDPIPLEEPLGAPDLETAPHPQDETAFNLVDFHESKALEMALASEEEFNAPWVDISVLETKPLALDPVTSSCVALPTSVPSYVDLPFNVNVADFADPEPNTGADLFMDAYYDPNLMEENARKEIDEAIQISELNVAQQEQLGGVQDTTDNILNELFMEGFLPSGTDQQPQDANNNNCSGPAKTLKDITAEADICRCVNCQCDPMQGCLGGCGPERPCRPHSNSNSQQQQQQQPQQQLVSLPRPMQTFNLYQNQSQPQPIAVPSSSSSSVPAQLTGGRTDGCCTPRKEPPVRASCCSKKSPNPAAEPIGDLLTNLLGQQGCSCSGAAEGVSKGCCVVICLKTLETLKNVLSSQSNLIRCHSAAASAIAN</sequence>
<keyword evidence="2" id="KW-0677">Repeat</keyword>
<feature type="domain" description="C2H2-type" evidence="7">
    <location>
        <begin position="197"/>
        <end position="226"/>
    </location>
</feature>
<evidence type="ECO:0000256" key="2">
    <source>
        <dbReference type="ARBA" id="ARBA00022737"/>
    </source>
</evidence>
<dbReference type="Gene3D" id="3.30.160.60">
    <property type="entry name" value="Classic Zinc Finger"/>
    <property type="match status" value="6"/>
</dbReference>
<evidence type="ECO:0000256" key="1">
    <source>
        <dbReference type="ARBA" id="ARBA00022723"/>
    </source>
</evidence>
<dbReference type="GO" id="GO:0005667">
    <property type="term" value="C:transcription regulator complex"/>
    <property type="evidence" value="ECO:0007669"/>
    <property type="project" value="TreeGrafter"/>
</dbReference>
<feature type="region of interest" description="Disordered" evidence="6">
    <location>
        <begin position="570"/>
        <end position="589"/>
    </location>
</feature>
<feature type="region of interest" description="Disordered" evidence="6">
    <location>
        <begin position="297"/>
        <end position="321"/>
    </location>
</feature>
<reference evidence="8 9" key="1">
    <citation type="submission" date="2017-06" db="EMBL/GenBank/DDBJ databases">
        <title>Aedes aegypti genome working group (AGWG) sequencing and assembly.</title>
        <authorList>
            <consortium name="Aedes aegypti Genome Working Group (AGWG)"/>
            <person name="Matthews B.J."/>
        </authorList>
    </citation>
    <scope>NUCLEOTIDE SEQUENCE [LARGE SCALE GENOMIC DNA]</scope>
    <source>
        <strain evidence="8 9">LVP_AGWG</strain>
    </source>
</reference>
<evidence type="ECO:0000256" key="5">
    <source>
        <dbReference type="ARBA" id="ARBA00023242"/>
    </source>
</evidence>
<feature type="domain" description="C2H2-type" evidence="7">
    <location>
        <begin position="167"/>
        <end position="196"/>
    </location>
</feature>